<accession>A0AAE3G198</accession>
<comment type="function">
    <text evidence="1">Required for ubiquinone (coenzyme Q) biosynthesis. Binds hydrophobic ubiquinone biosynthetic intermediates via its SCP2 domain and is essential for the stability of the Ubi complex. May constitute a docking platform where Ubi enzymes assemble and access their SCP2-bound polyprenyl substrates.</text>
</comment>
<dbReference type="InterPro" id="IPR038989">
    <property type="entry name" value="UbiJ"/>
</dbReference>
<keyword evidence="4" id="KW-1185">Reference proteome</keyword>
<evidence type="ECO:0000259" key="2">
    <source>
        <dbReference type="Pfam" id="PF02036"/>
    </source>
</evidence>
<gene>
    <name evidence="1" type="primary">ubiJ</name>
    <name evidence="3" type="ORF">J2T57_000435</name>
</gene>
<dbReference type="RefSeq" id="WP_253473543.1">
    <property type="nucleotide sequence ID" value="NZ_JALJXV010000001.1"/>
</dbReference>
<feature type="domain" description="SCP2" evidence="2">
    <location>
        <begin position="16"/>
        <end position="110"/>
    </location>
</feature>
<dbReference type="Pfam" id="PF02036">
    <property type="entry name" value="SCP2"/>
    <property type="match status" value="1"/>
</dbReference>
<comment type="subcellular location">
    <subcellularLocation>
        <location evidence="1">Cytoplasm</location>
    </subcellularLocation>
</comment>
<name>A0AAE3G198_9GAMM</name>
<protein>
    <recommendedName>
        <fullName evidence="1">Ubiquinone biosynthesis accessory factor UbiJ</fullName>
    </recommendedName>
</protein>
<dbReference type="EMBL" id="JALJXV010000001">
    <property type="protein sequence ID" value="MCP1673343.1"/>
    <property type="molecule type" value="Genomic_DNA"/>
</dbReference>
<proteinExistence type="inferred from homology"/>
<reference evidence="3" key="1">
    <citation type="submission" date="2022-03" db="EMBL/GenBank/DDBJ databases">
        <title>Genomic Encyclopedia of Type Strains, Phase III (KMG-III): the genomes of soil and plant-associated and newly described type strains.</title>
        <authorList>
            <person name="Whitman W."/>
        </authorList>
    </citation>
    <scope>NUCLEOTIDE SEQUENCE</scope>
    <source>
        <strain evidence="3">ANL 6-2</strain>
    </source>
</reference>
<organism evidence="3 4">
    <name type="scientific">Natronocella acetinitrilica</name>
    <dbReference type="NCBI Taxonomy" id="414046"/>
    <lineage>
        <taxon>Bacteria</taxon>
        <taxon>Pseudomonadati</taxon>
        <taxon>Pseudomonadota</taxon>
        <taxon>Gammaproteobacteria</taxon>
        <taxon>Chromatiales</taxon>
        <taxon>Ectothiorhodospiraceae</taxon>
        <taxon>Natronocella</taxon>
    </lineage>
</organism>
<dbReference type="HAMAP" id="MF_02215">
    <property type="entry name" value="UbiJ"/>
    <property type="match status" value="1"/>
</dbReference>
<keyword evidence="3" id="KW-0830">Ubiquinone</keyword>
<dbReference type="PANTHER" id="PTHR38693">
    <property type="entry name" value="UBIQUINONE BIOSYNTHESIS PROTEIN UBIJ"/>
    <property type="match status" value="1"/>
</dbReference>
<dbReference type="PANTHER" id="PTHR38693:SF1">
    <property type="entry name" value="UBIQUINONE BIOSYNTHESIS ACCESSORY FACTOR UBIJ"/>
    <property type="match status" value="1"/>
</dbReference>
<evidence type="ECO:0000256" key="1">
    <source>
        <dbReference type="HAMAP-Rule" id="MF_02215"/>
    </source>
</evidence>
<dbReference type="Proteomes" id="UP001205843">
    <property type="component" value="Unassembled WGS sequence"/>
</dbReference>
<comment type="similarity">
    <text evidence="1">Belongs to the UbiJ family.</text>
</comment>
<sequence>MEWLNTLLKPLNRVLDHVISLDPDARSRLGQLAGRRLGIELEGTSLALSVSFTSDGVILAPWDAATEPADASIRGTPLALLNLARDPLGGGDQVSFNGDLGFVRDVRQLLAGLDIDLEEQLSRMVGDDIAHQAGATGRRLRHWLADVRVASESGLAEYLTEERRLLPSEAETALFLSAVDELREHADRLEARLRHLERRLAGDGTGA</sequence>
<comment type="pathway">
    <text evidence="1">Cofactor biosynthesis; ubiquinone biosynthesis.</text>
</comment>
<keyword evidence="1" id="KW-0963">Cytoplasm</keyword>
<dbReference type="GO" id="GO:0005737">
    <property type="term" value="C:cytoplasm"/>
    <property type="evidence" value="ECO:0007669"/>
    <property type="project" value="UniProtKB-SubCell"/>
</dbReference>
<keyword evidence="1" id="KW-0831">Ubiquinone biosynthesis</keyword>
<dbReference type="InterPro" id="IPR003033">
    <property type="entry name" value="SCP2_sterol-bd_dom"/>
</dbReference>
<comment type="caution">
    <text evidence="3">The sequence shown here is derived from an EMBL/GenBank/DDBJ whole genome shotgun (WGS) entry which is preliminary data.</text>
</comment>
<evidence type="ECO:0000313" key="4">
    <source>
        <dbReference type="Proteomes" id="UP001205843"/>
    </source>
</evidence>
<dbReference type="GO" id="GO:0006744">
    <property type="term" value="P:ubiquinone biosynthetic process"/>
    <property type="evidence" value="ECO:0007669"/>
    <property type="project" value="UniProtKB-UniRule"/>
</dbReference>
<evidence type="ECO:0000313" key="3">
    <source>
        <dbReference type="EMBL" id="MCP1673343.1"/>
    </source>
</evidence>
<dbReference type="AlphaFoldDB" id="A0AAE3G198"/>